<dbReference type="Proteomes" id="UP000828390">
    <property type="component" value="Unassembled WGS sequence"/>
</dbReference>
<sequence>MTRVHVAHGMYPVRYHAIAQEEQPVRYQLTHGVESGQYHALTRVPDNMLVGGQVQLIDSVIQPQLTGGQERFCDHELLEMYQLTRGVQYGQYQTVTRVPEAHRMYLVQDHAIAQEEQPVQYQFTYDVKYGQ</sequence>
<name>A0A9D4KW03_DREPO</name>
<reference evidence="1" key="2">
    <citation type="submission" date="2020-11" db="EMBL/GenBank/DDBJ databases">
        <authorList>
            <person name="McCartney M.A."/>
            <person name="Auch B."/>
            <person name="Kono T."/>
            <person name="Mallez S."/>
            <person name="Becker A."/>
            <person name="Gohl D.M."/>
            <person name="Silverstein K.A.T."/>
            <person name="Koren S."/>
            <person name="Bechman K.B."/>
            <person name="Herman A."/>
            <person name="Abrahante J.E."/>
            <person name="Garbe J."/>
        </authorList>
    </citation>
    <scope>NUCLEOTIDE SEQUENCE</scope>
    <source>
        <strain evidence="1">Duluth1</strain>
        <tissue evidence="1">Whole animal</tissue>
    </source>
</reference>
<dbReference type="EMBL" id="JAIWYP010000003">
    <property type="protein sequence ID" value="KAH3846925.1"/>
    <property type="molecule type" value="Genomic_DNA"/>
</dbReference>
<organism evidence="1 2">
    <name type="scientific">Dreissena polymorpha</name>
    <name type="common">Zebra mussel</name>
    <name type="synonym">Mytilus polymorpha</name>
    <dbReference type="NCBI Taxonomy" id="45954"/>
    <lineage>
        <taxon>Eukaryota</taxon>
        <taxon>Metazoa</taxon>
        <taxon>Spiralia</taxon>
        <taxon>Lophotrochozoa</taxon>
        <taxon>Mollusca</taxon>
        <taxon>Bivalvia</taxon>
        <taxon>Autobranchia</taxon>
        <taxon>Heteroconchia</taxon>
        <taxon>Euheterodonta</taxon>
        <taxon>Imparidentia</taxon>
        <taxon>Neoheterodontei</taxon>
        <taxon>Myida</taxon>
        <taxon>Dreissenoidea</taxon>
        <taxon>Dreissenidae</taxon>
        <taxon>Dreissena</taxon>
    </lineage>
</organism>
<accession>A0A9D4KW03</accession>
<keyword evidence="2" id="KW-1185">Reference proteome</keyword>
<protein>
    <submittedName>
        <fullName evidence="1">Uncharacterized protein</fullName>
    </submittedName>
</protein>
<comment type="caution">
    <text evidence="1">The sequence shown here is derived from an EMBL/GenBank/DDBJ whole genome shotgun (WGS) entry which is preliminary data.</text>
</comment>
<gene>
    <name evidence="1" type="ORF">DPMN_089232</name>
</gene>
<dbReference type="AlphaFoldDB" id="A0A9D4KW03"/>
<evidence type="ECO:0000313" key="2">
    <source>
        <dbReference type="Proteomes" id="UP000828390"/>
    </source>
</evidence>
<reference evidence="1" key="1">
    <citation type="journal article" date="2019" name="bioRxiv">
        <title>The Genome of the Zebra Mussel, Dreissena polymorpha: A Resource for Invasive Species Research.</title>
        <authorList>
            <person name="McCartney M.A."/>
            <person name="Auch B."/>
            <person name="Kono T."/>
            <person name="Mallez S."/>
            <person name="Zhang Y."/>
            <person name="Obille A."/>
            <person name="Becker A."/>
            <person name="Abrahante J.E."/>
            <person name="Garbe J."/>
            <person name="Badalamenti J.P."/>
            <person name="Herman A."/>
            <person name="Mangelson H."/>
            <person name="Liachko I."/>
            <person name="Sullivan S."/>
            <person name="Sone E.D."/>
            <person name="Koren S."/>
            <person name="Silverstein K.A.T."/>
            <person name="Beckman K.B."/>
            <person name="Gohl D.M."/>
        </authorList>
    </citation>
    <scope>NUCLEOTIDE SEQUENCE</scope>
    <source>
        <strain evidence="1">Duluth1</strain>
        <tissue evidence="1">Whole animal</tissue>
    </source>
</reference>
<proteinExistence type="predicted"/>
<evidence type="ECO:0000313" key="1">
    <source>
        <dbReference type="EMBL" id="KAH3846925.1"/>
    </source>
</evidence>